<evidence type="ECO:0000256" key="2">
    <source>
        <dbReference type="ARBA" id="ARBA00017823"/>
    </source>
</evidence>
<dbReference type="SUPFAM" id="SSF101498">
    <property type="entry name" value="Anti-sigma factor FlgM"/>
    <property type="match status" value="1"/>
</dbReference>
<reference evidence="12" key="1">
    <citation type="submission" date="2016-09" db="EMBL/GenBank/DDBJ databases">
        <title>Acidihalobacter prosperus F5.</title>
        <authorList>
            <person name="Khaleque H.N."/>
            <person name="Ramsay J.P."/>
            <person name="Kaksonen A.H."/>
            <person name="Boxall N.J."/>
            <person name="Watkin E.L.J."/>
        </authorList>
    </citation>
    <scope>NUCLEOTIDE SEQUENCE [LARGE SCALE GENOMIC DNA]</scope>
    <source>
        <strain evidence="12">F5</strain>
    </source>
</reference>
<evidence type="ECO:0000256" key="3">
    <source>
        <dbReference type="ARBA" id="ARBA00022491"/>
    </source>
</evidence>
<evidence type="ECO:0000313" key="11">
    <source>
        <dbReference type="EMBL" id="AOU99693.1"/>
    </source>
</evidence>
<evidence type="ECO:0000256" key="4">
    <source>
        <dbReference type="ARBA" id="ARBA00022795"/>
    </source>
</evidence>
<feature type="compositionally biased region" description="Polar residues" evidence="9">
    <location>
        <begin position="20"/>
        <end position="55"/>
    </location>
</feature>
<dbReference type="InterPro" id="IPR007412">
    <property type="entry name" value="FlgM"/>
</dbReference>
<keyword evidence="4" id="KW-1005">Bacterial flagellum biogenesis</keyword>
<evidence type="ECO:0000256" key="7">
    <source>
        <dbReference type="ARBA" id="ARBA00024739"/>
    </source>
</evidence>
<proteinExistence type="inferred from homology"/>
<dbReference type="GO" id="GO:0045892">
    <property type="term" value="P:negative regulation of DNA-templated transcription"/>
    <property type="evidence" value="ECO:0007669"/>
    <property type="project" value="InterPro"/>
</dbReference>
<dbReference type="Proteomes" id="UP000095401">
    <property type="component" value="Chromosome"/>
</dbReference>
<accession>A0A1D8ITE6</accession>
<evidence type="ECO:0000256" key="6">
    <source>
        <dbReference type="ARBA" id="ARBA00023163"/>
    </source>
</evidence>
<name>A0A1D8ITE6_9GAMM</name>
<dbReference type="EMBL" id="CP017415">
    <property type="protein sequence ID" value="AOU99693.1"/>
    <property type="molecule type" value="Genomic_DNA"/>
</dbReference>
<dbReference type="KEGG" id="aprs:BI364_11170"/>
<evidence type="ECO:0000259" key="10">
    <source>
        <dbReference type="Pfam" id="PF04316"/>
    </source>
</evidence>
<gene>
    <name evidence="11" type="ORF">BI364_11170</name>
</gene>
<evidence type="ECO:0000313" key="12">
    <source>
        <dbReference type="Proteomes" id="UP000095401"/>
    </source>
</evidence>
<dbReference type="AlphaFoldDB" id="A0A1D8ITE6"/>
<keyword evidence="3" id="KW-0678">Repressor</keyword>
<dbReference type="Pfam" id="PF04316">
    <property type="entry name" value="FlgM"/>
    <property type="match status" value="1"/>
</dbReference>
<sequence>MNIDLKNIPQQGGAKATGDTAGSSHSSALGSTRDTASSQTQTPGTPVASSDSVSLTRSGQQLAQLQAGLAQQPIVDKQRVAQLRQAIQSGQYNINPSQVASKLLSLEGPAKGS</sequence>
<dbReference type="InterPro" id="IPR035890">
    <property type="entry name" value="Anti-sigma-28_factor_FlgM_sf"/>
</dbReference>
<dbReference type="InterPro" id="IPR031316">
    <property type="entry name" value="FlgM_C"/>
</dbReference>
<comment type="function">
    <text evidence="7">Responsible for the coupling of flagellin expression to flagellar assembly by preventing expression of the flagellin genes when a component of the middle class of proteins is defective. It negatively regulates flagellar genes by inhibiting the activity of FliA by directly binding to FliA.</text>
</comment>
<evidence type="ECO:0000256" key="1">
    <source>
        <dbReference type="ARBA" id="ARBA00005322"/>
    </source>
</evidence>
<keyword evidence="12" id="KW-1185">Reference proteome</keyword>
<dbReference type="GO" id="GO:0044781">
    <property type="term" value="P:bacterial-type flagellum organization"/>
    <property type="evidence" value="ECO:0007669"/>
    <property type="project" value="UniProtKB-KW"/>
</dbReference>
<dbReference type="RefSeq" id="WP_070080038.1">
    <property type="nucleotide sequence ID" value="NZ_CP017415.1"/>
</dbReference>
<feature type="region of interest" description="Disordered" evidence="9">
    <location>
        <begin position="1"/>
        <end position="55"/>
    </location>
</feature>
<keyword evidence="11" id="KW-0282">Flagellum</keyword>
<evidence type="ECO:0000256" key="5">
    <source>
        <dbReference type="ARBA" id="ARBA00023015"/>
    </source>
</evidence>
<comment type="similarity">
    <text evidence="1">Belongs to the FlgM family.</text>
</comment>
<organism evidence="11 12">
    <name type="scientific">Acidihalobacter yilgarnensis</name>
    <dbReference type="NCBI Taxonomy" id="2819280"/>
    <lineage>
        <taxon>Bacteria</taxon>
        <taxon>Pseudomonadati</taxon>
        <taxon>Pseudomonadota</taxon>
        <taxon>Gammaproteobacteria</taxon>
        <taxon>Chromatiales</taxon>
        <taxon>Ectothiorhodospiraceae</taxon>
        <taxon>Acidihalobacter</taxon>
    </lineage>
</organism>
<dbReference type="NCBIfam" id="TIGR03824">
    <property type="entry name" value="FlgM_jcvi"/>
    <property type="match status" value="1"/>
</dbReference>
<keyword evidence="11" id="KW-0969">Cilium</keyword>
<keyword evidence="11" id="KW-0966">Cell projection</keyword>
<keyword evidence="5" id="KW-0805">Transcription regulation</keyword>
<protein>
    <recommendedName>
        <fullName evidence="2">Negative regulator of flagellin synthesis</fullName>
    </recommendedName>
    <alternativeName>
        <fullName evidence="8">Anti-sigma-28 factor</fullName>
    </alternativeName>
</protein>
<keyword evidence="6" id="KW-0804">Transcription</keyword>
<evidence type="ECO:0000256" key="9">
    <source>
        <dbReference type="SAM" id="MobiDB-lite"/>
    </source>
</evidence>
<evidence type="ECO:0000256" key="8">
    <source>
        <dbReference type="ARBA" id="ARBA00030117"/>
    </source>
</evidence>
<feature type="domain" description="Anti-sigma-28 factor FlgM C-terminal" evidence="10">
    <location>
        <begin position="51"/>
        <end position="104"/>
    </location>
</feature>